<dbReference type="EnsemblPlants" id="OPUNC11G04070.1">
    <property type="protein sequence ID" value="OPUNC11G04070.1"/>
    <property type="gene ID" value="OPUNC11G04070"/>
</dbReference>
<evidence type="ECO:0000313" key="3">
    <source>
        <dbReference type="Proteomes" id="UP000026962"/>
    </source>
</evidence>
<reference evidence="2" key="1">
    <citation type="submission" date="2015-04" db="UniProtKB">
        <authorList>
            <consortium name="EnsemblPlants"/>
        </authorList>
    </citation>
    <scope>IDENTIFICATION</scope>
</reference>
<sequence>MESYDPKNTAGACVPDLDSEAATAVPPPAAAEVSVSTSGSNAQLEKCFGRSQPSTRFKPWEKQKAV</sequence>
<dbReference type="AlphaFoldDB" id="A0A0E0MCX0"/>
<proteinExistence type="predicted"/>
<reference evidence="2" key="2">
    <citation type="submission" date="2018-05" db="EMBL/GenBank/DDBJ databases">
        <title>OpunRS2 (Oryza punctata Reference Sequence Version 2).</title>
        <authorList>
            <person name="Zhang J."/>
            <person name="Kudrna D."/>
            <person name="Lee S."/>
            <person name="Talag J."/>
            <person name="Welchert J."/>
            <person name="Wing R.A."/>
        </authorList>
    </citation>
    <scope>NUCLEOTIDE SEQUENCE [LARGE SCALE GENOMIC DNA]</scope>
</reference>
<dbReference type="Gramene" id="OPUNC11G04070.1">
    <property type="protein sequence ID" value="OPUNC11G04070.1"/>
    <property type="gene ID" value="OPUNC11G04070"/>
</dbReference>
<dbReference type="HOGENOM" id="CLU_2835610_0_0_1"/>
<feature type="region of interest" description="Disordered" evidence="1">
    <location>
        <begin position="1"/>
        <end position="66"/>
    </location>
</feature>
<accession>A0A0E0MCX0</accession>
<organism evidence="2">
    <name type="scientific">Oryza punctata</name>
    <name type="common">Red rice</name>
    <dbReference type="NCBI Taxonomy" id="4537"/>
    <lineage>
        <taxon>Eukaryota</taxon>
        <taxon>Viridiplantae</taxon>
        <taxon>Streptophyta</taxon>
        <taxon>Embryophyta</taxon>
        <taxon>Tracheophyta</taxon>
        <taxon>Spermatophyta</taxon>
        <taxon>Magnoliopsida</taxon>
        <taxon>Liliopsida</taxon>
        <taxon>Poales</taxon>
        <taxon>Poaceae</taxon>
        <taxon>BOP clade</taxon>
        <taxon>Oryzoideae</taxon>
        <taxon>Oryzeae</taxon>
        <taxon>Oryzinae</taxon>
        <taxon>Oryza</taxon>
    </lineage>
</organism>
<protein>
    <submittedName>
        <fullName evidence="2">Uncharacterized protein</fullName>
    </submittedName>
</protein>
<evidence type="ECO:0000313" key="2">
    <source>
        <dbReference type="EnsemblPlants" id="OPUNC11G04070.1"/>
    </source>
</evidence>
<keyword evidence="3" id="KW-1185">Reference proteome</keyword>
<feature type="compositionally biased region" description="Low complexity" evidence="1">
    <location>
        <begin position="20"/>
        <end position="38"/>
    </location>
</feature>
<name>A0A0E0MCX0_ORYPU</name>
<evidence type="ECO:0000256" key="1">
    <source>
        <dbReference type="SAM" id="MobiDB-lite"/>
    </source>
</evidence>
<dbReference type="Proteomes" id="UP000026962">
    <property type="component" value="Chromosome 11"/>
</dbReference>